<evidence type="ECO:0000313" key="6">
    <source>
        <dbReference type="Proteomes" id="UP000031980"/>
    </source>
</evidence>
<dbReference type="InterPro" id="IPR037171">
    <property type="entry name" value="NagB/RpiA_transferase-like"/>
</dbReference>
<proteinExistence type="inferred from homology"/>
<dbReference type="InterPro" id="IPR004163">
    <property type="entry name" value="CoA_transf_BS"/>
</dbReference>
<dbReference type="Pfam" id="PF01144">
    <property type="entry name" value="CoA_trans"/>
    <property type="match status" value="1"/>
</dbReference>
<comment type="similarity">
    <text evidence="1">Belongs to the 3-oxoacid CoA-transferase subunit A family.</text>
</comment>
<evidence type="ECO:0000313" key="3">
    <source>
        <dbReference type="EMBL" id="KIO44646.1"/>
    </source>
</evidence>
<dbReference type="SUPFAM" id="SSF100950">
    <property type="entry name" value="NagB/RpiA/CoA transferase-like"/>
    <property type="match status" value="1"/>
</dbReference>
<dbReference type="PROSITE" id="PS01273">
    <property type="entry name" value="COA_TRANSF_1"/>
    <property type="match status" value="1"/>
</dbReference>
<reference evidence="3 6" key="1">
    <citation type="submission" date="2014-07" db="EMBL/GenBank/DDBJ databases">
        <title>Porphyromonadaceae bacterium OUH 308042 = ATCC BAA-2681 = DSM 28342 draft genome.</title>
        <authorList>
            <person name="Sydenham T.V."/>
            <person name="Hasman H."/>
            <person name="Justensen U.S."/>
        </authorList>
    </citation>
    <scope>NUCLEOTIDE SEQUENCE [LARGE SCALE GENOMIC DNA]</scope>
    <source>
        <strain evidence="3 6">OUH 308042</strain>
    </source>
</reference>
<evidence type="ECO:0000256" key="2">
    <source>
        <dbReference type="ARBA" id="ARBA00022679"/>
    </source>
</evidence>
<dbReference type="Proteomes" id="UP000031937">
    <property type="component" value="Unassembled WGS sequence"/>
</dbReference>
<evidence type="ECO:0000313" key="4">
    <source>
        <dbReference type="EMBL" id="KIO46375.1"/>
    </source>
</evidence>
<dbReference type="PANTHER" id="PTHR13707:SF60">
    <property type="entry name" value="ACETATE COA-TRANSFERASE SUBUNIT ALPHA"/>
    <property type="match status" value="1"/>
</dbReference>
<dbReference type="SMART" id="SM00882">
    <property type="entry name" value="CoA_trans"/>
    <property type="match status" value="1"/>
</dbReference>
<dbReference type="RefSeq" id="WP_041502715.1">
    <property type="nucleotide sequence ID" value="NZ_JPIT01000015.1"/>
</dbReference>
<sequence length="218" mass="22905">MDKFISIEEAVSKVKDGMTIMVGGFLANGTPNKIVDALAKSGVKNLTLICNDTAYPDRGVGQLIANKQVSKLYVSHIGTNPCTSEQMNSGELKIEFCPQGSLAERVRAGGNGLGGILTQTGLGTIVAEGKEIIRVDGKEYLLEKPLRADVALIGASLGDKSGNLVYRGTSQNFNPLMAAAADLVIAEVAELVEVGAIAAENVKTPAIMVDFIIKQDKA</sequence>
<dbReference type="Proteomes" id="UP000031980">
    <property type="component" value="Unassembled WGS sequence"/>
</dbReference>
<evidence type="ECO:0000256" key="1">
    <source>
        <dbReference type="ARBA" id="ARBA00005612"/>
    </source>
</evidence>
<dbReference type="NCBIfam" id="TIGR02429">
    <property type="entry name" value="pcaI_scoA_fam"/>
    <property type="match status" value="1"/>
</dbReference>
<dbReference type="OrthoDB" id="9777193at2"/>
<dbReference type="EMBL" id="JPIT01000015">
    <property type="protein sequence ID" value="KIO46375.1"/>
    <property type="molecule type" value="Genomic_DNA"/>
</dbReference>
<reference evidence="4 5" key="2">
    <citation type="submission" date="2014-07" db="EMBL/GenBank/DDBJ databases">
        <title>Porphyromonadaceae bacterium OUH 334697 = ATCC BAA-2682 = DSM 28341 draft genome.</title>
        <authorList>
            <person name="Sydenham T.V."/>
            <person name="Hasman H."/>
            <person name="Justesen U.S."/>
        </authorList>
    </citation>
    <scope>NUCLEOTIDE SEQUENCE [LARGE SCALE GENOMIC DNA]</scope>
    <source>
        <strain evidence="4 5">OUH 334697</strain>
    </source>
</reference>
<keyword evidence="2" id="KW-0808">Transferase</keyword>
<comment type="caution">
    <text evidence="3">The sequence shown here is derived from an EMBL/GenBank/DDBJ whole genome shotgun (WGS) entry which is preliminary data.</text>
</comment>
<evidence type="ECO:0000313" key="5">
    <source>
        <dbReference type="Proteomes" id="UP000031937"/>
    </source>
</evidence>
<accession>A0A0C3RE23</accession>
<organism evidence="3 6">
    <name type="scientific">Sanguibacteroides justesenii</name>
    <dbReference type="NCBI Taxonomy" id="1547597"/>
    <lineage>
        <taxon>Bacteria</taxon>
        <taxon>Pseudomonadati</taxon>
        <taxon>Bacteroidota</taxon>
        <taxon>Bacteroidia</taxon>
        <taxon>Bacteroidales</taxon>
        <taxon>Porphyromonadaceae</taxon>
        <taxon>Sanguibacteroides</taxon>
    </lineage>
</organism>
<dbReference type="PANTHER" id="PTHR13707">
    <property type="entry name" value="KETOACID-COENZYME A TRANSFERASE"/>
    <property type="match status" value="1"/>
</dbReference>
<dbReference type="Gene3D" id="3.40.1080.10">
    <property type="entry name" value="Glutaconate Coenzyme A-transferase"/>
    <property type="match status" value="1"/>
</dbReference>
<keyword evidence="6" id="KW-1185">Reference proteome</keyword>
<protein>
    <submittedName>
        <fullName evidence="3">Branched-chain amino acid dehydrogenase</fullName>
    </submittedName>
</protein>
<dbReference type="AlphaFoldDB" id="A0A0C3RE23"/>
<dbReference type="EMBL" id="JPIU01000038">
    <property type="protein sequence ID" value="KIO44646.1"/>
    <property type="molecule type" value="Genomic_DNA"/>
</dbReference>
<dbReference type="InterPro" id="IPR004165">
    <property type="entry name" value="CoA_trans_fam_I"/>
</dbReference>
<gene>
    <name evidence="3" type="ORF">BA92_06275</name>
    <name evidence="4" type="ORF">IE90_04370</name>
</gene>
<dbReference type="GO" id="GO:0008410">
    <property type="term" value="F:CoA-transferase activity"/>
    <property type="evidence" value="ECO:0007669"/>
    <property type="project" value="InterPro"/>
</dbReference>
<dbReference type="InterPro" id="IPR012792">
    <property type="entry name" value="3-oxoacid_CoA-transf_A"/>
</dbReference>
<name>A0A0C3RE23_9PORP</name>